<evidence type="ECO:0000313" key="1">
    <source>
        <dbReference type="EMBL" id="MPC89499.1"/>
    </source>
</evidence>
<proteinExistence type="predicted"/>
<protein>
    <submittedName>
        <fullName evidence="1">Uncharacterized protein</fullName>
    </submittedName>
</protein>
<evidence type="ECO:0000313" key="2">
    <source>
        <dbReference type="Proteomes" id="UP000324222"/>
    </source>
</evidence>
<reference evidence="1 2" key="1">
    <citation type="submission" date="2019-05" db="EMBL/GenBank/DDBJ databases">
        <title>Another draft genome of Portunus trituberculatus and its Hox gene families provides insights of decapod evolution.</title>
        <authorList>
            <person name="Jeong J.-H."/>
            <person name="Song I."/>
            <person name="Kim S."/>
            <person name="Choi T."/>
            <person name="Kim D."/>
            <person name="Ryu S."/>
            <person name="Kim W."/>
        </authorList>
    </citation>
    <scope>NUCLEOTIDE SEQUENCE [LARGE SCALE GENOMIC DNA]</scope>
    <source>
        <tissue evidence="1">Muscle</tissue>
    </source>
</reference>
<accession>A0A5B7J482</accession>
<keyword evidence="2" id="KW-1185">Reference proteome</keyword>
<organism evidence="1 2">
    <name type="scientific">Portunus trituberculatus</name>
    <name type="common">Swimming crab</name>
    <name type="synonym">Neptunus trituberculatus</name>
    <dbReference type="NCBI Taxonomy" id="210409"/>
    <lineage>
        <taxon>Eukaryota</taxon>
        <taxon>Metazoa</taxon>
        <taxon>Ecdysozoa</taxon>
        <taxon>Arthropoda</taxon>
        <taxon>Crustacea</taxon>
        <taxon>Multicrustacea</taxon>
        <taxon>Malacostraca</taxon>
        <taxon>Eumalacostraca</taxon>
        <taxon>Eucarida</taxon>
        <taxon>Decapoda</taxon>
        <taxon>Pleocyemata</taxon>
        <taxon>Brachyura</taxon>
        <taxon>Eubrachyura</taxon>
        <taxon>Portunoidea</taxon>
        <taxon>Portunidae</taxon>
        <taxon>Portuninae</taxon>
        <taxon>Portunus</taxon>
    </lineage>
</organism>
<dbReference type="EMBL" id="VSRR010081225">
    <property type="protein sequence ID" value="MPC89499.1"/>
    <property type="molecule type" value="Genomic_DNA"/>
</dbReference>
<name>A0A5B7J482_PORTR</name>
<dbReference type="AlphaFoldDB" id="A0A5B7J482"/>
<gene>
    <name evidence="1" type="ORF">E2C01_084450</name>
</gene>
<comment type="caution">
    <text evidence="1">The sequence shown here is derived from an EMBL/GenBank/DDBJ whole genome shotgun (WGS) entry which is preliminary data.</text>
</comment>
<dbReference type="Proteomes" id="UP000324222">
    <property type="component" value="Unassembled WGS sequence"/>
</dbReference>
<sequence>MPVILSIPCVYRPQRQCSEDQHLQSRRGSHAVLLPPRAYEQQPAVSPCLIDRLPDITPCLAASLPPCLTPPARHPDPITHNCRYFARFYRVARPRTVCIDVVKRRACGGEGRTRLTTFLEVLERRSSCRLQIAPREPHITGETCDVELIALKAVTNSTRGRETGAPDMV</sequence>